<feature type="signal peptide" evidence="7">
    <location>
        <begin position="1"/>
        <end position="23"/>
    </location>
</feature>
<evidence type="ECO:0000256" key="6">
    <source>
        <dbReference type="SAM" id="MobiDB-lite"/>
    </source>
</evidence>
<organism evidence="9 10">
    <name type="scientific">Musa balbisiana</name>
    <name type="common">Banana</name>
    <dbReference type="NCBI Taxonomy" id="52838"/>
    <lineage>
        <taxon>Eukaryota</taxon>
        <taxon>Viridiplantae</taxon>
        <taxon>Streptophyta</taxon>
        <taxon>Embryophyta</taxon>
        <taxon>Tracheophyta</taxon>
        <taxon>Spermatophyta</taxon>
        <taxon>Magnoliopsida</taxon>
        <taxon>Liliopsida</taxon>
        <taxon>Zingiberales</taxon>
        <taxon>Musaceae</taxon>
        <taxon>Musa</taxon>
    </lineage>
</organism>
<dbReference type="AlphaFoldDB" id="A0A4V4H3V9"/>
<keyword evidence="2 7" id="KW-0732">Signal</keyword>
<dbReference type="Gene3D" id="3.10.50.10">
    <property type="match status" value="1"/>
</dbReference>
<dbReference type="Pfam" id="PF00704">
    <property type="entry name" value="Glyco_hydro_18"/>
    <property type="match status" value="1"/>
</dbReference>
<dbReference type="InterPro" id="IPR011583">
    <property type="entry name" value="Chitinase_II/V-like_cat"/>
</dbReference>
<protein>
    <recommendedName>
        <fullName evidence="8">GH18 domain-containing protein</fullName>
    </recommendedName>
</protein>
<evidence type="ECO:0000256" key="5">
    <source>
        <dbReference type="ARBA" id="ARBA00023295"/>
    </source>
</evidence>
<dbReference type="Gene3D" id="3.20.20.80">
    <property type="entry name" value="Glycosidases"/>
    <property type="match status" value="1"/>
</dbReference>
<dbReference type="EMBL" id="PYDT01000009">
    <property type="protein sequence ID" value="THU49726.1"/>
    <property type="molecule type" value="Genomic_DNA"/>
</dbReference>
<sequence length="523" mass="58612">MGFHVVVALYFFFSSLLYPTTLTDNDHPQPSASNASINPQLGKMYQSSLSCLLFYLLMISTFLHLECLQHCDTGPDQVRAGYWFSQYDHYSPVSSINASLYTHLYYYSLSLDDATSSAAVAVPRPDQLPILKTFSSTIKLSNPSLKTLLSIATDDRKNSASNAAFSAMAADPDLRASFISSALALARENEFDGLDLAWQFPSLPSDMTNLGILLAEWRARISKEAQNSSSVLLTVTVYFSNHLFEESTDDLDYPVDVISENVDWVNALCFGYHKNSNATTNNAALFDKASHFSTSYGITSWLDAGIPPCKLVMGIPAYGRSWFLKNKVKNEPGAPVVATGPRQKMSNQTGMMAYSEIEELLKDPSSEFIYDNQTVISYFHSGGLWVSFDSPEVVECKIKFARHNRLLGYFLWPISFDDLHHTISRQASDVWLRNYKSSYKDDDGLEQAESPLEAPQEDAPTPSAAPSGSQHRWHETVKRRLSTFFTIESFKYMMKMPGNLSLQFYHMKNGFGFNITSVLILNK</sequence>
<accession>A0A4V4H3V9</accession>
<proteinExistence type="inferred from homology"/>
<dbReference type="PROSITE" id="PS51910">
    <property type="entry name" value="GH18_2"/>
    <property type="match status" value="1"/>
</dbReference>
<dbReference type="SUPFAM" id="SSF54556">
    <property type="entry name" value="Chitinase insertion domain"/>
    <property type="match status" value="1"/>
</dbReference>
<keyword evidence="4" id="KW-0325">Glycoprotein</keyword>
<keyword evidence="10" id="KW-1185">Reference proteome</keyword>
<dbReference type="SUPFAM" id="SSF51445">
    <property type="entry name" value="(Trans)glycosidases"/>
    <property type="match status" value="1"/>
</dbReference>
<dbReference type="GO" id="GO:0005975">
    <property type="term" value="P:carbohydrate metabolic process"/>
    <property type="evidence" value="ECO:0007669"/>
    <property type="project" value="InterPro"/>
</dbReference>
<dbReference type="PANTHER" id="PTHR11177:SF347">
    <property type="entry name" value="GLYCOSYL HYDROLASES FAMILY 18 PROTEIN, EXPRESSED"/>
    <property type="match status" value="1"/>
</dbReference>
<feature type="domain" description="GH18" evidence="8">
    <location>
        <begin position="77"/>
        <end position="434"/>
    </location>
</feature>
<dbReference type="SMART" id="SM00636">
    <property type="entry name" value="Glyco_18"/>
    <property type="match status" value="1"/>
</dbReference>
<dbReference type="Proteomes" id="UP000317650">
    <property type="component" value="Chromosome 6"/>
</dbReference>
<evidence type="ECO:0000256" key="3">
    <source>
        <dbReference type="ARBA" id="ARBA00022801"/>
    </source>
</evidence>
<evidence type="ECO:0000256" key="2">
    <source>
        <dbReference type="ARBA" id="ARBA00022729"/>
    </source>
</evidence>
<keyword evidence="5" id="KW-0326">Glycosidase</keyword>
<name>A0A4V4H3V9_MUSBA</name>
<dbReference type="InterPro" id="IPR029070">
    <property type="entry name" value="Chitinase_insertion_sf"/>
</dbReference>
<evidence type="ECO:0000313" key="9">
    <source>
        <dbReference type="EMBL" id="THU49726.1"/>
    </source>
</evidence>
<evidence type="ECO:0000259" key="8">
    <source>
        <dbReference type="PROSITE" id="PS51910"/>
    </source>
</evidence>
<dbReference type="InterPro" id="IPR001223">
    <property type="entry name" value="Glyco_hydro18_cat"/>
</dbReference>
<dbReference type="PANTHER" id="PTHR11177">
    <property type="entry name" value="CHITINASE"/>
    <property type="match status" value="1"/>
</dbReference>
<evidence type="ECO:0000256" key="4">
    <source>
        <dbReference type="ARBA" id="ARBA00023180"/>
    </source>
</evidence>
<dbReference type="GO" id="GO:0005576">
    <property type="term" value="C:extracellular region"/>
    <property type="evidence" value="ECO:0007669"/>
    <property type="project" value="TreeGrafter"/>
</dbReference>
<evidence type="ECO:0000313" key="10">
    <source>
        <dbReference type="Proteomes" id="UP000317650"/>
    </source>
</evidence>
<dbReference type="GO" id="GO:0008061">
    <property type="term" value="F:chitin binding"/>
    <property type="evidence" value="ECO:0007669"/>
    <property type="project" value="InterPro"/>
</dbReference>
<keyword evidence="3" id="KW-0378">Hydrolase</keyword>
<dbReference type="GO" id="GO:0004568">
    <property type="term" value="F:chitinase activity"/>
    <property type="evidence" value="ECO:0007669"/>
    <property type="project" value="TreeGrafter"/>
</dbReference>
<evidence type="ECO:0000256" key="7">
    <source>
        <dbReference type="SAM" id="SignalP"/>
    </source>
</evidence>
<dbReference type="GO" id="GO:0006032">
    <property type="term" value="P:chitin catabolic process"/>
    <property type="evidence" value="ECO:0007669"/>
    <property type="project" value="TreeGrafter"/>
</dbReference>
<comment type="caution">
    <text evidence="9">The sequence shown here is derived from an EMBL/GenBank/DDBJ whole genome shotgun (WGS) entry which is preliminary data.</text>
</comment>
<feature type="region of interest" description="Disordered" evidence="6">
    <location>
        <begin position="442"/>
        <end position="474"/>
    </location>
</feature>
<dbReference type="FunFam" id="3.10.50.10:FF:000003">
    <property type="entry name" value="Class V chitinase CHIT5b"/>
    <property type="match status" value="1"/>
</dbReference>
<feature type="chain" id="PRO_5020682298" description="GH18 domain-containing protein" evidence="7">
    <location>
        <begin position="24"/>
        <end position="523"/>
    </location>
</feature>
<comment type="similarity">
    <text evidence="1">Belongs to the glycosyl hydrolase 18 family. Chitinase class V subfamily.</text>
</comment>
<dbReference type="InterPro" id="IPR017853">
    <property type="entry name" value="GH"/>
</dbReference>
<dbReference type="InterPro" id="IPR050314">
    <property type="entry name" value="Glycosyl_Hydrlase_18"/>
</dbReference>
<reference evidence="9 10" key="1">
    <citation type="journal article" date="2019" name="Nat. Plants">
        <title>Genome sequencing of Musa balbisiana reveals subgenome evolution and function divergence in polyploid bananas.</title>
        <authorList>
            <person name="Yao X."/>
        </authorList>
    </citation>
    <scope>NUCLEOTIDE SEQUENCE [LARGE SCALE GENOMIC DNA]</scope>
    <source>
        <strain evidence="10">cv. DH-PKW</strain>
        <tissue evidence="9">Leaves</tissue>
    </source>
</reference>
<evidence type="ECO:0000256" key="1">
    <source>
        <dbReference type="ARBA" id="ARBA00008682"/>
    </source>
</evidence>
<dbReference type="STRING" id="52838.A0A4V4H3V9"/>
<gene>
    <name evidence="9" type="ORF">C4D60_Mb06t12580</name>
</gene>